<evidence type="ECO:0000313" key="4">
    <source>
        <dbReference type="EMBL" id="RZF34473.1"/>
    </source>
</evidence>
<organism evidence="4 5">
    <name type="scientific">Laodelphax striatellus</name>
    <name type="common">Small brown planthopper</name>
    <name type="synonym">Delphax striatella</name>
    <dbReference type="NCBI Taxonomy" id="195883"/>
    <lineage>
        <taxon>Eukaryota</taxon>
        <taxon>Metazoa</taxon>
        <taxon>Ecdysozoa</taxon>
        <taxon>Arthropoda</taxon>
        <taxon>Hexapoda</taxon>
        <taxon>Insecta</taxon>
        <taxon>Pterygota</taxon>
        <taxon>Neoptera</taxon>
        <taxon>Paraneoptera</taxon>
        <taxon>Hemiptera</taxon>
        <taxon>Auchenorrhyncha</taxon>
        <taxon>Fulgoroidea</taxon>
        <taxon>Delphacidae</taxon>
        <taxon>Criomorphinae</taxon>
        <taxon>Laodelphax</taxon>
    </lineage>
</organism>
<feature type="domain" description="C2H2-type" evidence="3">
    <location>
        <begin position="1237"/>
        <end position="1259"/>
    </location>
</feature>
<evidence type="ECO:0000259" key="3">
    <source>
        <dbReference type="PROSITE" id="PS50157"/>
    </source>
</evidence>
<evidence type="ECO:0000256" key="2">
    <source>
        <dbReference type="SAM" id="MobiDB-lite"/>
    </source>
</evidence>
<dbReference type="OrthoDB" id="8856548at2759"/>
<feature type="compositionally biased region" description="Polar residues" evidence="2">
    <location>
        <begin position="634"/>
        <end position="656"/>
    </location>
</feature>
<dbReference type="Gene3D" id="3.30.160.60">
    <property type="entry name" value="Classic Zinc Finger"/>
    <property type="match status" value="3"/>
</dbReference>
<dbReference type="PROSITE" id="PS50157">
    <property type="entry name" value="ZINC_FINGER_C2H2_2"/>
    <property type="match status" value="4"/>
</dbReference>
<dbReference type="InterPro" id="IPR057356">
    <property type="entry name" value="Znf-C2H2_ZNF592"/>
</dbReference>
<feature type="region of interest" description="Disordered" evidence="2">
    <location>
        <begin position="375"/>
        <end position="413"/>
    </location>
</feature>
<dbReference type="Pfam" id="PF25412">
    <property type="entry name" value="zf-C2H2_ZNF592"/>
    <property type="match status" value="1"/>
</dbReference>
<dbReference type="PANTHER" id="PTHR47222:SF5">
    <property type="entry name" value="LOW QUALITY PROTEIN: ZINC FINGER PROTEIN 532-LIKE"/>
    <property type="match status" value="1"/>
</dbReference>
<dbReference type="Proteomes" id="UP000291343">
    <property type="component" value="Unassembled WGS sequence"/>
</dbReference>
<dbReference type="AlphaFoldDB" id="A0A482WLV5"/>
<feature type="domain" description="C2H2-type" evidence="3">
    <location>
        <begin position="791"/>
        <end position="815"/>
    </location>
</feature>
<feature type="compositionally biased region" description="Polar residues" evidence="2">
    <location>
        <begin position="391"/>
        <end position="412"/>
    </location>
</feature>
<dbReference type="PROSITE" id="PS00028">
    <property type="entry name" value="ZINC_FINGER_C2H2_1"/>
    <property type="match status" value="4"/>
</dbReference>
<feature type="domain" description="C2H2-type" evidence="3">
    <location>
        <begin position="703"/>
        <end position="730"/>
    </location>
</feature>
<feature type="compositionally biased region" description="Polar residues" evidence="2">
    <location>
        <begin position="190"/>
        <end position="199"/>
    </location>
</feature>
<comment type="caution">
    <text evidence="4">The sequence shown here is derived from an EMBL/GenBank/DDBJ whole genome shotgun (WGS) entry which is preliminary data.</text>
</comment>
<feature type="compositionally biased region" description="Basic and acidic residues" evidence="2">
    <location>
        <begin position="179"/>
        <end position="189"/>
    </location>
</feature>
<sequence length="1271" mass="142823">MSEKVALSGKDSFLTCSEDMFEGFIRERLNTSEDNFEEEMDTEHPIVSEVIVGEESSADSTIEGKVISLKDKEESADIGDNTSSKESASNSKTIIVTREKLNLNRRLSENKPNILEKKLPAIAPKHDNGPAMLSPRPSSGVFMVKSADSGRKLNPNELFLKNGKKLVLVSQKMPNGNESRVRSEGESSPERANSISPKAATYSNRQIIAEKPVNVLAGADRKTQLDVSGISSLVAGPYNGHVSKKVEVSVGAASSVNSNDKPAPRKSMLDVAGDEHELASALNVRVTPLPETHAFKKPIQLSGRKTIVNGKPIALDSPTHQKLLTLMNSSDDKIIYVKNNAIRLKPMSEHSVVEQSNKELATKNAESEIQRIITQGDHQQTDDTDEERWENSNQQHSPSSKRISEVATNTSETDLDRSDSVLFDFEKEMAQMYMQQLTDRAIPVFEPKQPQPFATHLLGCAECHDKFTQQSSLNFHRTRRSVLISYMCYVCNRRLSFFNRCALKRHLRGHQLKLSTIDMASVSIKPIPHNLIKLANTYDQSPPTNTQHQISAKKVLVTVKKSSLSPATQTNSVSTDSVTKEVQAMKKIRLNAAGKPVESENVRVGDNAVEDRVVPVPVAEERVVPVNDLPDVRNATNSSKRVLESKTSTLQTTPPKNRNDPKVVKLKTDRRVRSCPECKVNLGAERTLQDHLLNTNRPSNPFLQCNDCRLVLPTRCSLRMHLRMHIPIKPYRCPECGIEFQIYERFMLHVKFECCHLAKVIRFTCTLCHVHEPSINMLRVHVLQCHTRRIYKCSHCTMAFLNKKLMHRHQNEIHSHITSDTQRFSFTLFSQCKFCPEKMIPHKKFTNHVAKHITDENFKLYMYECYQCKKCFLQKKDLTEHLKACHSNEKINGSSDTVPRASERNYVEVGNDARQTNNVVEIGEEEEVEMRVPESRVSRAAEVVEVSLRDPMSLEGFQVEEQPVSEPVVELCVLGKKQRGVIEAGESVAQQSLCCGECVRPCGETALQPRQTTMTTRRKTRTQTIYRCKLCNYLTVVNLDVLLRHFRSMRKEVGDANVKPFVGIETKNVFHSVRSKTVSTAESIKDKSLKKRKVNADIVKVKGEPMDVEEDDYEDESVVRRAKKRSPPKAKPPTPSGLKAQFDRGLVMEASQSAASNLKCVKCSFVADSVPTLRGHVTEHRTDRSALQCLECGECFVVLPSLEKHLAIRHHILDVDRYIADNPSCVPPTDADASDTLECSVCLSSFASRQKLEKHTRTHGMAFLKQARTKS</sequence>
<keyword evidence="1" id="KW-0863">Zinc-finger</keyword>
<keyword evidence="1" id="KW-0862">Zinc</keyword>
<dbReference type="InParanoid" id="A0A482WLV5"/>
<evidence type="ECO:0000313" key="5">
    <source>
        <dbReference type="Proteomes" id="UP000291343"/>
    </source>
</evidence>
<name>A0A482WLV5_LAOST</name>
<dbReference type="SUPFAM" id="SSF57667">
    <property type="entry name" value="beta-beta-alpha zinc fingers"/>
    <property type="match status" value="1"/>
</dbReference>
<dbReference type="InterPro" id="IPR013087">
    <property type="entry name" value="Znf_C2H2_type"/>
</dbReference>
<keyword evidence="5" id="KW-1185">Reference proteome</keyword>
<feature type="region of interest" description="Disordered" evidence="2">
    <location>
        <begin position="171"/>
        <end position="199"/>
    </location>
</feature>
<keyword evidence="1" id="KW-0479">Metal-binding</keyword>
<feature type="region of interest" description="Disordered" evidence="2">
    <location>
        <begin position="51"/>
        <end position="91"/>
    </location>
</feature>
<gene>
    <name evidence="4" type="ORF">LSTR_LSTR014092</name>
</gene>
<proteinExistence type="predicted"/>
<protein>
    <recommendedName>
        <fullName evidence="3">C2H2-type domain-containing protein</fullName>
    </recommendedName>
</protein>
<dbReference type="EMBL" id="QKKF02031396">
    <property type="protein sequence ID" value="RZF34473.1"/>
    <property type="molecule type" value="Genomic_DNA"/>
</dbReference>
<feature type="region of interest" description="Disordered" evidence="2">
    <location>
        <begin position="1110"/>
        <end position="1139"/>
    </location>
</feature>
<accession>A0A482WLV5</accession>
<dbReference type="InterPro" id="IPR045914">
    <property type="entry name" value="Zn532-like"/>
</dbReference>
<evidence type="ECO:0000256" key="1">
    <source>
        <dbReference type="PROSITE-ProRule" id="PRU00042"/>
    </source>
</evidence>
<dbReference type="InterPro" id="IPR036236">
    <property type="entry name" value="Znf_C2H2_sf"/>
</dbReference>
<dbReference type="PANTHER" id="PTHR47222">
    <property type="entry name" value="ZINC FINGER PROTEIN 532-RELATED"/>
    <property type="match status" value="1"/>
</dbReference>
<feature type="domain" description="C2H2-type" evidence="3">
    <location>
        <begin position="863"/>
        <end position="891"/>
    </location>
</feature>
<dbReference type="STRING" id="195883.A0A482WLV5"/>
<feature type="region of interest" description="Disordered" evidence="2">
    <location>
        <begin position="630"/>
        <end position="661"/>
    </location>
</feature>
<reference evidence="4 5" key="1">
    <citation type="journal article" date="2017" name="Gigascience">
        <title>Genome sequence of the small brown planthopper, Laodelphax striatellus.</title>
        <authorList>
            <person name="Zhu J."/>
            <person name="Jiang F."/>
            <person name="Wang X."/>
            <person name="Yang P."/>
            <person name="Bao Y."/>
            <person name="Zhao W."/>
            <person name="Wang W."/>
            <person name="Lu H."/>
            <person name="Wang Q."/>
            <person name="Cui N."/>
            <person name="Li J."/>
            <person name="Chen X."/>
            <person name="Luo L."/>
            <person name="Yu J."/>
            <person name="Kang L."/>
            <person name="Cui F."/>
        </authorList>
    </citation>
    <scope>NUCLEOTIDE SEQUENCE [LARGE SCALE GENOMIC DNA]</scope>
    <source>
        <strain evidence="4">Lst14</strain>
    </source>
</reference>
<feature type="compositionally biased region" description="Polar residues" evidence="2">
    <location>
        <begin position="80"/>
        <end position="91"/>
    </location>
</feature>
<dbReference type="SMART" id="SM00355">
    <property type="entry name" value="ZnF_C2H2"/>
    <property type="match status" value="11"/>
</dbReference>
<dbReference type="GO" id="GO:0008270">
    <property type="term" value="F:zinc ion binding"/>
    <property type="evidence" value="ECO:0007669"/>
    <property type="project" value="UniProtKB-KW"/>
</dbReference>